<evidence type="ECO:0000313" key="2">
    <source>
        <dbReference type="EMBL" id="ABZ83374.1"/>
    </source>
</evidence>
<dbReference type="HOGENOM" id="CLU_137779_0_1_9"/>
<name>B0TH49_HELMI</name>
<sequence length="138" mass="15590">MDVKNCPRCNRIFIPQGGRRICPVCVKEEEKQFDKVREYLRDNPGAPLLMVIQETGVDEDTILHFIKEGRIEASQMSGASLQCDSCGAPITSGRYCNKCQEDLARDLQRLTGGAKEKTPAREIKNRPKDKMFTADLKE</sequence>
<keyword evidence="3" id="KW-1185">Reference proteome</keyword>
<gene>
    <name evidence="2" type="ORF">HM1_1200</name>
</gene>
<dbReference type="STRING" id="498761.HM1_1200"/>
<dbReference type="EMBL" id="CP000930">
    <property type="protein sequence ID" value="ABZ83374.1"/>
    <property type="molecule type" value="Genomic_DNA"/>
</dbReference>
<dbReference type="AlphaFoldDB" id="B0TH49"/>
<reference evidence="2 3" key="1">
    <citation type="journal article" date="2008" name="J. Bacteriol.">
        <title>The genome of Heliobacterium modesticaldum, a phototrophic representative of the Firmicutes containing the simplest photosynthetic apparatus.</title>
        <authorList>
            <person name="Sattley W.M."/>
            <person name="Madigan M.T."/>
            <person name="Swingley W.D."/>
            <person name="Cheung P.C."/>
            <person name="Clocksin K.M."/>
            <person name="Conrad A.L."/>
            <person name="Dejesa L.C."/>
            <person name="Honchak B.M."/>
            <person name="Jung D.O."/>
            <person name="Karbach L.E."/>
            <person name="Kurdoglu A."/>
            <person name="Lahiri S."/>
            <person name="Mastrian S.D."/>
            <person name="Page L.E."/>
            <person name="Taylor H.L."/>
            <person name="Wang Z.T."/>
            <person name="Raymond J."/>
            <person name="Chen M."/>
            <person name="Blankenship R.E."/>
            <person name="Touchman J.W."/>
        </authorList>
    </citation>
    <scope>NUCLEOTIDE SEQUENCE [LARGE SCALE GENOMIC DNA]</scope>
    <source>
        <strain evidence="3">ATCC 51547 / Ice1</strain>
    </source>
</reference>
<accession>B0TH49</accession>
<dbReference type="KEGG" id="hmo:HM1_1200"/>
<dbReference type="NCBIfam" id="TIGR03826">
    <property type="entry name" value="YvyF"/>
    <property type="match status" value="1"/>
</dbReference>
<dbReference type="Proteomes" id="UP000008550">
    <property type="component" value="Chromosome"/>
</dbReference>
<protein>
    <recommendedName>
        <fullName evidence="4">Flagellar protein</fullName>
    </recommendedName>
</protein>
<feature type="region of interest" description="Disordered" evidence="1">
    <location>
        <begin position="110"/>
        <end position="138"/>
    </location>
</feature>
<proteinExistence type="predicted"/>
<evidence type="ECO:0008006" key="4">
    <source>
        <dbReference type="Google" id="ProtNLM"/>
    </source>
</evidence>
<organism evidence="2 3">
    <name type="scientific">Heliobacterium modesticaldum (strain ATCC 51547 / Ice1)</name>
    <dbReference type="NCBI Taxonomy" id="498761"/>
    <lineage>
        <taxon>Bacteria</taxon>
        <taxon>Bacillati</taxon>
        <taxon>Bacillota</taxon>
        <taxon>Clostridia</taxon>
        <taxon>Eubacteriales</taxon>
        <taxon>Heliobacteriaceae</taxon>
        <taxon>Heliomicrobium</taxon>
    </lineage>
</organism>
<dbReference type="eggNOG" id="ENOG5032TKA">
    <property type="taxonomic scope" value="Bacteria"/>
</dbReference>
<evidence type="ECO:0000256" key="1">
    <source>
        <dbReference type="SAM" id="MobiDB-lite"/>
    </source>
</evidence>
<evidence type="ECO:0000313" key="3">
    <source>
        <dbReference type="Proteomes" id="UP000008550"/>
    </source>
</evidence>
<dbReference type="InterPro" id="IPR022258">
    <property type="entry name" value="Flagellar_operon_YvyF"/>
</dbReference>
<dbReference type="RefSeq" id="WP_012281906.1">
    <property type="nucleotide sequence ID" value="NC_010337.2"/>
</dbReference>
<dbReference type="OrthoDB" id="1739831at2"/>